<gene>
    <name evidence="1" type="ORF">L195_g039260</name>
</gene>
<name>A0A2K3LXF3_TRIPR</name>
<dbReference type="Proteomes" id="UP000236291">
    <property type="component" value="Unassembled WGS sequence"/>
</dbReference>
<reference evidence="1 2" key="2">
    <citation type="journal article" date="2017" name="Front. Plant Sci.">
        <title>Gene Classification and Mining of Molecular Markers Useful in Red Clover (Trifolium pratense) Breeding.</title>
        <authorList>
            <person name="Istvanek J."/>
            <person name="Dluhosova J."/>
            <person name="Dluhos P."/>
            <person name="Patkova L."/>
            <person name="Nedelnik J."/>
            <person name="Repkova J."/>
        </authorList>
    </citation>
    <scope>NUCLEOTIDE SEQUENCE [LARGE SCALE GENOMIC DNA]</scope>
    <source>
        <strain evidence="2">cv. Tatra</strain>
        <tissue evidence="1">Young leaves</tissue>
    </source>
</reference>
<evidence type="ECO:0000313" key="1">
    <source>
        <dbReference type="EMBL" id="PNX83221.1"/>
    </source>
</evidence>
<protein>
    <submittedName>
        <fullName evidence="1">Uncharacterized protein</fullName>
    </submittedName>
</protein>
<reference evidence="1 2" key="1">
    <citation type="journal article" date="2014" name="Am. J. Bot.">
        <title>Genome assembly and annotation for red clover (Trifolium pratense; Fabaceae).</title>
        <authorList>
            <person name="Istvanek J."/>
            <person name="Jaros M."/>
            <person name="Krenek A."/>
            <person name="Repkova J."/>
        </authorList>
    </citation>
    <scope>NUCLEOTIDE SEQUENCE [LARGE SCALE GENOMIC DNA]</scope>
    <source>
        <strain evidence="2">cv. Tatra</strain>
        <tissue evidence="1">Young leaves</tissue>
    </source>
</reference>
<evidence type="ECO:0000313" key="2">
    <source>
        <dbReference type="Proteomes" id="UP000236291"/>
    </source>
</evidence>
<accession>A0A2K3LXF3</accession>
<sequence>MHIGEPWCKPSTLDSHKFEARVRMRFEHDLVLCVGNKLSFPWTWQNREMHDDARLRPTHAWHYILDCIMQYMTAYASNIALPARHKVE</sequence>
<organism evidence="1 2">
    <name type="scientific">Trifolium pratense</name>
    <name type="common">Red clover</name>
    <dbReference type="NCBI Taxonomy" id="57577"/>
    <lineage>
        <taxon>Eukaryota</taxon>
        <taxon>Viridiplantae</taxon>
        <taxon>Streptophyta</taxon>
        <taxon>Embryophyta</taxon>
        <taxon>Tracheophyta</taxon>
        <taxon>Spermatophyta</taxon>
        <taxon>Magnoliopsida</taxon>
        <taxon>eudicotyledons</taxon>
        <taxon>Gunneridae</taxon>
        <taxon>Pentapetalae</taxon>
        <taxon>rosids</taxon>
        <taxon>fabids</taxon>
        <taxon>Fabales</taxon>
        <taxon>Fabaceae</taxon>
        <taxon>Papilionoideae</taxon>
        <taxon>50 kb inversion clade</taxon>
        <taxon>NPAAA clade</taxon>
        <taxon>Hologalegina</taxon>
        <taxon>IRL clade</taxon>
        <taxon>Trifolieae</taxon>
        <taxon>Trifolium</taxon>
    </lineage>
</organism>
<proteinExistence type="predicted"/>
<feature type="non-terminal residue" evidence="1">
    <location>
        <position position="88"/>
    </location>
</feature>
<dbReference type="AlphaFoldDB" id="A0A2K3LXF3"/>
<dbReference type="EMBL" id="ASHM01043664">
    <property type="protein sequence ID" value="PNX83221.1"/>
    <property type="molecule type" value="Genomic_DNA"/>
</dbReference>
<comment type="caution">
    <text evidence="1">The sequence shown here is derived from an EMBL/GenBank/DDBJ whole genome shotgun (WGS) entry which is preliminary data.</text>
</comment>